<dbReference type="AlphaFoldDB" id="A0A7S2IV03"/>
<dbReference type="EMBL" id="HBGU01069017">
    <property type="protein sequence ID" value="CAD9529875.1"/>
    <property type="molecule type" value="Transcribed_RNA"/>
</dbReference>
<feature type="transmembrane region" description="Helical" evidence="2">
    <location>
        <begin position="12"/>
        <end position="29"/>
    </location>
</feature>
<evidence type="ECO:0000256" key="2">
    <source>
        <dbReference type="SAM" id="Phobius"/>
    </source>
</evidence>
<protein>
    <submittedName>
        <fullName evidence="3">Uncharacterized protein</fullName>
    </submittedName>
</protein>
<evidence type="ECO:0000256" key="1">
    <source>
        <dbReference type="SAM" id="MobiDB-lite"/>
    </source>
</evidence>
<dbReference type="InterPro" id="IPR038050">
    <property type="entry name" value="Neuro_actylchol_rec"/>
</dbReference>
<evidence type="ECO:0000313" key="3">
    <source>
        <dbReference type="EMBL" id="CAD9529875.1"/>
    </source>
</evidence>
<organism evidence="3">
    <name type="scientific">Haptolina brevifila</name>
    <dbReference type="NCBI Taxonomy" id="156173"/>
    <lineage>
        <taxon>Eukaryota</taxon>
        <taxon>Haptista</taxon>
        <taxon>Haptophyta</taxon>
        <taxon>Prymnesiophyceae</taxon>
        <taxon>Prymnesiales</taxon>
        <taxon>Prymnesiaceae</taxon>
        <taxon>Haptolina</taxon>
    </lineage>
</organism>
<feature type="transmembrane region" description="Helical" evidence="2">
    <location>
        <begin position="92"/>
        <end position="114"/>
    </location>
</feature>
<keyword evidence="2" id="KW-0812">Transmembrane</keyword>
<keyword evidence="2" id="KW-1133">Transmembrane helix</keyword>
<gene>
    <name evidence="3" type="ORF">CBRE1094_LOCUS37641</name>
</gene>
<feature type="region of interest" description="Disordered" evidence="1">
    <location>
        <begin position="191"/>
        <end position="220"/>
    </location>
</feature>
<dbReference type="GO" id="GO:0016020">
    <property type="term" value="C:membrane"/>
    <property type="evidence" value="ECO:0007669"/>
    <property type="project" value="InterPro"/>
</dbReference>
<accession>A0A7S2IV03</accession>
<dbReference type="GO" id="GO:0006811">
    <property type="term" value="P:monoatomic ion transport"/>
    <property type="evidence" value="ECO:0007669"/>
    <property type="project" value="InterPro"/>
</dbReference>
<name>A0A7S2IV03_9EUKA</name>
<reference evidence="3" key="1">
    <citation type="submission" date="2021-01" db="EMBL/GenBank/DDBJ databases">
        <authorList>
            <person name="Corre E."/>
            <person name="Pelletier E."/>
            <person name="Niang G."/>
            <person name="Scheremetjew M."/>
            <person name="Finn R."/>
            <person name="Kale V."/>
            <person name="Holt S."/>
            <person name="Cochrane G."/>
            <person name="Meng A."/>
            <person name="Brown T."/>
            <person name="Cohen L."/>
        </authorList>
    </citation>
    <scope>NUCLEOTIDE SEQUENCE</scope>
    <source>
        <strain evidence="3">UTEX LB 985</strain>
    </source>
</reference>
<proteinExistence type="predicted"/>
<dbReference type="SUPFAM" id="SSF90112">
    <property type="entry name" value="Neurotransmitter-gated ion-channel transmembrane pore"/>
    <property type="match status" value="1"/>
</dbReference>
<dbReference type="InterPro" id="IPR036719">
    <property type="entry name" value="Neuro-gated_channel_TM_sf"/>
</dbReference>
<feature type="transmembrane region" description="Helical" evidence="2">
    <location>
        <begin position="49"/>
        <end position="71"/>
    </location>
</feature>
<feature type="compositionally biased region" description="Polar residues" evidence="1">
    <location>
        <begin position="208"/>
        <end position="220"/>
    </location>
</feature>
<keyword evidence="2" id="KW-0472">Membrane</keyword>
<dbReference type="Gene3D" id="1.20.58.390">
    <property type="entry name" value="Neurotransmitter-gated ion-channel transmembrane domain"/>
    <property type="match status" value="1"/>
</dbReference>
<sequence>MSCMPFLGWSEMWGRIEFGLMALLTLSVYKTWIATELPKIGYHTKLDYYLTSTMILLVGVWTIQSCVLHSVCEEENSESSSAHLDNCKRFDYAFGLSFFLVWSVAHGVVLPFIVNLRPTNPDDRPYLSCESFQSCRIHRPWNTVMSEQINETVKSEAAVGNAKRKSYGSGAAVAARRLAAGVTLRPRGLRVGPVPIGARNREAISPREPTSPQQPTSPRH</sequence>